<name>A0AAV9C2Y6_ACOCL</name>
<reference evidence="1" key="1">
    <citation type="journal article" date="2023" name="Nat. Commun.">
        <title>Diploid and tetraploid genomes of Acorus and the evolution of monocots.</title>
        <authorList>
            <person name="Ma L."/>
            <person name="Liu K.W."/>
            <person name="Li Z."/>
            <person name="Hsiao Y.Y."/>
            <person name="Qi Y."/>
            <person name="Fu T."/>
            <person name="Tang G.D."/>
            <person name="Zhang D."/>
            <person name="Sun W.H."/>
            <person name="Liu D.K."/>
            <person name="Li Y."/>
            <person name="Chen G.Z."/>
            <person name="Liu X.D."/>
            <person name="Liao X.Y."/>
            <person name="Jiang Y.T."/>
            <person name="Yu X."/>
            <person name="Hao Y."/>
            <person name="Huang J."/>
            <person name="Zhao X.W."/>
            <person name="Ke S."/>
            <person name="Chen Y.Y."/>
            <person name="Wu W.L."/>
            <person name="Hsu J.L."/>
            <person name="Lin Y.F."/>
            <person name="Huang M.D."/>
            <person name="Li C.Y."/>
            <person name="Huang L."/>
            <person name="Wang Z.W."/>
            <person name="Zhao X."/>
            <person name="Zhong W.Y."/>
            <person name="Peng D.H."/>
            <person name="Ahmad S."/>
            <person name="Lan S."/>
            <person name="Zhang J.S."/>
            <person name="Tsai W.C."/>
            <person name="Van de Peer Y."/>
            <person name="Liu Z.J."/>
        </authorList>
    </citation>
    <scope>NUCLEOTIDE SEQUENCE</scope>
    <source>
        <strain evidence="1">CP</strain>
    </source>
</reference>
<organism evidence="1 2">
    <name type="scientific">Acorus calamus</name>
    <name type="common">Sweet flag</name>
    <dbReference type="NCBI Taxonomy" id="4465"/>
    <lineage>
        <taxon>Eukaryota</taxon>
        <taxon>Viridiplantae</taxon>
        <taxon>Streptophyta</taxon>
        <taxon>Embryophyta</taxon>
        <taxon>Tracheophyta</taxon>
        <taxon>Spermatophyta</taxon>
        <taxon>Magnoliopsida</taxon>
        <taxon>Liliopsida</taxon>
        <taxon>Acoraceae</taxon>
        <taxon>Acorus</taxon>
    </lineage>
</organism>
<sequence>MDGSSDGFMLELSLLGGHLFGPSRVSNWSDIPVTSFKRLYSSLTRGHSRNKWGTNRSDSPVECGLRREAPESVDHLFSQCRVTSAFWRKVCSATSLAPFHSLQEMWEANEALRIRSASRHAWHVSSLIIPAGTWVI</sequence>
<accession>A0AAV9C2Y6</accession>
<evidence type="ECO:0000313" key="2">
    <source>
        <dbReference type="Proteomes" id="UP001180020"/>
    </source>
</evidence>
<dbReference type="EMBL" id="JAUJYO010000022">
    <property type="protein sequence ID" value="KAK1283014.1"/>
    <property type="molecule type" value="Genomic_DNA"/>
</dbReference>
<gene>
    <name evidence="1" type="ORF">QJS10_CPB22g01487</name>
</gene>
<dbReference type="AlphaFoldDB" id="A0AAV9C2Y6"/>
<protein>
    <recommendedName>
        <fullName evidence="3">Reverse transcriptase zinc-binding domain-containing protein</fullName>
    </recommendedName>
</protein>
<evidence type="ECO:0008006" key="3">
    <source>
        <dbReference type="Google" id="ProtNLM"/>
    </source>
</evidence>
<evidence type="ECO:0000313" key="1">
    <source>
        <dbReference type="EMBL" id="KAK1283014.1"/>
    </source>
</evidence>
<keyword evidence="2" id="KW-1185">Reference proteome</keyword>
<proteinExistence type="predicted"/>
<comment type="caution">
    <text evidence="1">The sequence shown here is derived from an EMBL/GenBank/DDBJ whole genome shotgun (WGS) entry which is preliminary data.</text>
</comment>
<reference evidence="1" key="2">
    <citation type="submission" date="2023-06" db="EMBL/GenBank/DDBJ databases">
        <authorList>
            <person name="Ma L."/>
            <person name="Liu K.-W."/>
            <person name="Li Z."/>
            <person name="Hsiao Y.-Y."/>
            <person name="Qi Y."/>
            <person name="Fu T."/>
            <person name="Tang G."/>
            <person name="Zhang D."/>
            <person name="Sun W.-H."/>
            <person name="Liu D.-K."/>
            <person name="Li Y."/>
            <person name="Chen G.-Z."/>
            <person name="Liu X.-D."/>
            <person name="Liao X.-Y."/>
            <person name="Jiang Y.-T."/>
            <person name="Yu X."/>
            <person name="Hao Y."/>
            <person name="Huang J."/>
            <person name="Zhao X.-W."/>
            <person name="Ke S."/>
            <person name="Chen Y.-Y."/>
            <person name="Wu W.-L."/>
            <person name="Hsu J.-L."/>
            <person name="Lin Y.-F."/>
            <person name="Huang M.-D."/>
            <person name="Li C.-Y."/>
            <person name="Huang L."/>
            <person name="Wang Z.-W."/>
            <person name="Zhao X."/>
            <person name="Zhong W.-Y."/>
            <person name="Peng D.-H."/>
            <person name="Ahmad S."/>
            <person name="Lan S."/>
            <person name="Zhang J.-S."/>
            <person name="Tsai W.-C."/>
            <person name="Van De Peer Y."/>
            <person name="Liu Z.-J."/>
        </authorList>
    </citation>
    <scope>NUCLEOTIDE SEQUENCE</scope>
    <source>
        <strain evidence="1">CP</strain>
        <tissue evidence="1">Leaves</tissue>
    </source>
</reference>
<dbReference type="Proteomes" id="UP001180020">
    <property type="component" value="Unassembled WGS sequence"/>
</dbReference>